<dbReference type="SUPFAM" id="SSF47699">
    <property type="entry name" value="Bifunctional inhibitor/lipid-transfer protein/seed storage 2S albumin"/>
    <property type="match status" value="1"/>
</dbReference>
<evidence type="ECO:0000259" key="5">
    <source>
        <dbReference type="SMART" id="SM00499"/>
    </source>
</evidence>
<dbReference type="PANTHER" id="PTHR33122:SF63">
    <property type="entry name" value="BIFUNCTIONAL INHIBITOR_PLANT LIPID TRANSFER PROTEIN_SEED STORAGE HELICAL DOMAIN-CONTAINING PROTEIN"/>
    <property type="match status" value="1"/>
</dbReference>
<feature type="signal peptide" evidence="4">
    <location>
        <begin position="1"/>
        <end position="26"/>
    </location>
</feature>
<dbReference type="Proteomes" id="UP000525078">
    <property type="component" value="Unassembled WGS sequence"/>
</dbReference>
<reference evidence="6 7" key="1">
    <citation type="journal article" date="2020" name="bioRxiv">
        <title>Sequence and annotation of 42 cannabis genomes reveals extensive copy number variation in cannabinoid synthesis and pathogen resistance genes.</title>
        <authorList>
            <person name="Mckernan K.J."/>
            <person name="Helbert Y."/>
            <person name="Kane L.T."/>
            <person name="Ebling H."/>
            <person name="Zhang L."/>
            <person name="Liu B."/>
            <person name="Eaton Z."/>
            <person name="Mclaughlin S."/>
            <person name="Kingan S."/>
            <person name="Baybayan P."/>
            <person name="Concepcion G."/>
            <person name="Jordan M."/>
            <person name="Riva A."/>
            <person name="Barbazuk W."/>
            <person name="Harkins T."/>
        </authorList>
    </citation>
    <scope>NUCLEOTIDE SEQUENCE [LARGE SCALE GENOMIC DNA]</scope>
    <source>
        <strain evidence="7">cv. Jamaican Lion 4</strain>
        <tissue evidence="6">Leaf</tissue>
    </source>
</reference>
<evidence type="ECO:0000256" key="1">
    <source>
        <dbReference type="ARBA" id="ARBA00003211"/>
    </source>
</evidence>
<dbReference type="InterPro" id="IPR039265">
    <property type="entry name" value="DIR1-like"/>
</dbReference>
<dbReference type="AlphaFoldDB" id="A0A7J6HCE6"/>
<evidence type="ECO:0000256" key="4">
    <source>
        <dbReference type="SAM" id="SignalP"/>
    </source>
</evidence>
<dbReference type="CDD" id="cd04660">
    <property type="entry name" value="nsLTP_like"/>
    <property type="match status" value="1"/>
</dbReference>
<keyword evidence="2" id="KW-0813">Transport</keyword>
<dbReference type="InterPro" id="IPR036312">
    <property type="entry name" value="Bifun_inhib/LTP/seed_sf"/>
</dbReference>
<feature type="chain" id="PRO_5029543951" description="Bifunctional inhibitor/plant lipid transfer protein/seed storage helical domain-containing protein" evidence="4">
    <location>
        <begin position="27"/>
        <end position="102"/>
    </location>
</feature>
<dbReference type="PANTHER" id="PTHR33122">
    <property type="entry name" value="LIPID BINDING PROTEIN-RELATED"/>
    <property type="match status" value="1"/>
</dbReference>
<comment type="caution">
    <text evidence="6">The sequence shown here is derived from an EMBL/GenBank/DDBJ whole genome shotgun (WGS) entry which is preliminary data.</text>
</comment>
<dbReference type="GO" id="GO:0009627">
    <property type="term" value="P:systemic acquired resistance"/>
    <property type="evidence" value="ECO:0007669"/>
    <property type="project" value="InterPro"/>
</dbReference>
<accession>A0A7J6HCE6</accession>
<evidence type="ECO:0000313" key="6">
    <source>
        <dbReference type="EMBL" id="KAF4392765.1"/>
    </source>
</evidence>
<dbReference type="GO" id="GO:0005504">
    <property type="term" value="F:fatty acid binding"/>
    <property type="evidence" value="ECO:0007669"/>
    <property type="project" value="InterPro"/>
</dbReference>
<dbReference type="InterPro" id="IPR044741">
    <property type="entry name" value="NsLTP-like"/>
</dbReference>
<name>A0A7J6HCE6_CANSA</name>
<comment type="function">
    <text evidence="1">Plant non-specific lipid-transfer proteins transfer phospholipids as well as galactolipids across membranes. May play a role in wax or cutin deposition in the cell walls of expanding epidermal cells and certain secretory tissues.</text>
</comment>
<protein>
    <recommendedName>
        <fullName evidence="5">Bifunctional inhibitor/plant lipid transfer protein/seed storage helical domain-containing protein</fullName>
    </recommendedName>
</protein>
<gene>
    <name evidence="6" type="ORF">F8388_010788</name>
</gene>
<dbReference type="SMART" id="SM00499">
    <property type="entry name" value="AAI"/>
    <property type="match status" value="1"/>
</dbReference>
<feature type="domain" description="Bifunctional inhibitor/plant lipid transfer protein/seed storage helical" evidence="5">
    <location>
        <begin position="30"/>
        <end position="102"/>
    </location>
</feature>
<evidence type="ECO:0000256" key="2">
    <source>
        <dbReference type="ARBA" id="ARBA00022448"/>
    </source>
</evidence>
<keyword evidence="4" id="KW-0732">Signal</keyword>
<dbReference type="Gene3D" id="1.10.110.10">
    <property type="entry name" value="Plant lipid-transfer and hydrophobic proteins"/>
    <property type="match status" value="1"/>
</dbReference>
<dbReference type="InterPro" id="IPR016140">
    <property type="entry name" value="Bifunc_inhib/LTP/seed_store"/>
</dbReference>
<evidence type="ECO:0000313" key="7">
    <source>
        <dbReference type="Proteomes" id="UP000525078"/>
    </source>
</evidence>
<sequence length="102" mass="10880">MKMGIAKFVIVALLVASIINFELSSAQTICNVSMNGLMECKPAVTKPNPKSPTSACCSALTHADFKCLCSYKNSQILPSLGIDPVLAMQLPQKCKLPHPANC</sequence>
<organism evidence="6 7">
    <name type="scientific">Cannabis sativa</name>
    <name type="common">Hemp</name>
    <name type="synonym">Marijuana</name>
    <dbReference type="NCBI Taxonomy" id="3483"/>
    <lineage>
        <taxon>Eukaryota</taxon>
        <taxon>Viridiplantae</taxon>
        <taxon>Streptophyta</taxon>
        <taxon>Embryophyta</taxon>
        <taxon>Tracheophyta</taxon>
        <taxon>Spermatophyta</taxon>
        <taxon>Magnoliopsida</taxon>
        <taxon>eudicotyledons</taxon>
        <taxon>Gunneridae</taxon>
        <taxon>Pentapetalae</taxon>
        <taxon>rosids</taxon>
        <taxon>fabids</taxon>
        <taxon>Rosales</taxon>
        <taxon>Cannabaceae</taxon>
        <taxon>Cannabis</taxon>
    </lineage>
</organism>
<evidence type="ECO:0000256" key="3">
    <source>
        <dbReference type="ARBA" id="ARBA00023121"/>
    </source>
</evidence>
<dbReference type="EMBL" id="JAATIP010000016">
    <property type="protein sequence ID" value="KAF4392765.1"/>
    <property type="molecule type" value="Genomic_DNA"/>
</dbReference>
<dbReference type="Pfam" id="PF14368">
    <property type="entry name" value="LTP_2"/>
    <property type="match status" value="1"/>
</dbReference>
<keyword evidence="3" id="KW-0446">Lipid-binding</keyword>
<proteinExistence type="predicted"/>